<feature type="compositionally biased region" description="Basic and acidic residues" evidence="1">
    <location>
        <begin position="959"/>
        <end position="978"/>
    </location>
</feature>
<dbReference type="Gene3D" id="3.30.530.20">
    <property type="match status" value="2"/>
</dbReference>
<evidence type="ECO:0000313" key="4">
    <source>
        <dbReference type="Proteomes" id="UP000268093"/>
    </source>
</evidence>
<sequence length="988" mass="106869">MLANASPRDVVAINTTYATQNTVQIFTTSTADASLSRSFPGPEATGYVRAQVDIAGWHLESPLPTSVHITYLVQSDPKGWIPAYVLTTMATQAPAVLGNMIEFLEKHGAPPNLIDLYNGRVNSVLYDHEKGSWRLEYVPYAEGPFARNPPEPPAVEKKVDGPVAAEGKGKGKKDNGSAKESSPKNSQGSSSSLSSTVLTAEIRLDARKWSGNGDYEVVVDPPPSRVTVTKGRAIDPFGLWMRITHEQEGVSPLGGKVLVMVRRSSVSGWGVAVNGIQTPVIEEEWVPAPPVATRQAEEDGKKPKKLTAESVRAKMKDSAKVKLRDSEKIEIGSNESLFLPKLPVPTAAARPAKEEPAITPNTPIDVVLRKLGTPPVQQALSALALLRRLDDQQYGWTFVSDKAGLQVSKRVVPPDIPEYLSLVKAVKVIERFSLEEVAAVVTNSGCRRAWDDMLDDREVLKYLGNGCAVIRSGLKAWFPLKSRDLFTASCTARASADSSTNSQSSRFFYVETSINDYPHLVPPTDPTAKPRGRLYLSGWILEAVDPYTTTTNHPIPSTRVTFMASLDMGGSIPGTVSSLVTLGMPKAIQQVETYLKSNGAPPYLTLPPQLIELKDSDLADDSEGPAPAQRFEDVYYELPKASSGVGYRNVVNSKFNRHAREFKVGLEFDLKPMCGLDGEMSGVSTTAGPSSVGGARDAREVRMLTPSTSTSTKTKPISTLIMERRGSAPGRISTDDLPNGDGSKAIKSNGVVDGAGDDQDGKVVLEIIVDLKRYPQGYEILTEVSPLELNGSIGVVSSPPSTSTSSSSLSKRPSLSTQALSVKVVNIPPAKSHTSSLSPSSSQFKHSIHVSAHPSVLRRLVRHRQASLQTVPEMEFHPLKGECSRLSSMDLAENGARADVVDEQDGERFVLDFLLLPLQERKKPSKLTKRGVLGDEKDEWNGVVVVNGEEVQVEAAKGLSEKELAAQREKSNNAEDHGGVVAKARRRK</sequence>
<feature type="compositionally biased region" description="Low complexity" evidence="1">
    <location>
        <begin position="183"/>
        <end position="195"/>
    </location>
</feature>
<dbReference type="EMBL" id="RBNI01015750">
    <property type="protein sequence ID" value="RUP13155.1"/>
    <property type="molecule type" value="Genomic_DNA"/>
</dbReference>
<dbReference type="GO" id="GO:0008289">
    <property type="term" value="F:lipid binding"/>
    <property type="evidence" value="ECO:0007669"/>
    <property type="project" value="InterPro"/>
</dbReference>
<dbReference type="InterPro" id="IPR023393">
    <property type="entry name" value="START-like_dom_sf"/>
</dbReference>
<dbReference type="PANTHER" id="PTHR19308:SF14">
    <property type="entry name" value="START DOMAIN-CONTAINING PROTEIN"/>
    <property type="match status" value="1"/>
</dbReference>
<feature type="region of interest" description="Disordered" evidence="1">
    <location>
        <begin position="292"/>
        <end position="311"/>
    </location>
</feature>
<dbReference type="InterPro" id="IPR051213">
    <property type="entry name" value="START_lipid_transfer"/>
</dbReference>
<evidence type="ECO:0000259" key="2">
    <source>
        <dbReference type="PROSITE" id="PS50848"/>
    </source>
</evidence>
<dbReference type="OrthoDB" id="196858at2759"/>
<gene>
    <name evidence="3" type="ORF">BC936DRAFT_139756</name>
</gene>
<dbReference type="PROSITE" id="PS50848">
    <property type="entry name" value="START"/>
    <property type="match status" value="1"/>
</dbReference>
<dbReference type="Proteomes" id="UP000268093">
    <property type="component" value="Unassembled WGS sequence"/>
</dbReference>
<evidence type="ECO:0000256" key="1">
    <source>
        <dbReference type="SAM" id="MobiDB-lite"/>
    </source>
</evidence>
<feature type="compositionally biased region" description="Basic and acidic residues" evidence="1">
    <location>
        <begin position="167"/>
        <end position="177"/>
    </location>
</feature>
<evidence type="ECO:0000313" key="3">
    <source>
        <dbReference type="EMBL" id="RUP13155.1"/>
    </source>
</evidence>
<dbReference type="InterPro" id="IPR002913">
    <property type="entry name" value="START_lipid-bd_dom"/>
</dbReference>
<accession>A0A433B9A6</accession>
<feature type="domain" description="START" evidence="2">
    <location>
        <begin position="385"/>
        <end position="584"/>
    </location>
</feature>
<reference evidence="3 4" key="1">
    <citation type="journal article" date="2018" name="New Phytol.">
        <title>Phylogenomics of Endogonaceae and evolution of mycorrhizas within Mucoromycota.</title>
        <authorList>
            <person name="Chang Y."/>
            <person name="Desiro A."/>
            <person name="Na H."/>
            <person name="Sandor L."/>
            <person name="Lipzen A."/>
            <person name="Clum A."/>
            <person name="Barry K."/>
            <person name="Grigoriev I.V."/>
            <person name="Martin F.M."/>
            <person name="Stajich J.E."/>
            <person name="Smith M.E."/>
            <person name="Bonito G."/>
            <person name="Spatafora J.W."/>
        </authorList>
    </citation>
    <scope>NUCLEOTIDE SEQUENCE [LARGE SCALE GENOMIC DNA]</scope>
    <source>
        <strain evidence="3 4">GMNB39</strain>
    </source>
</reference>
<comment type="caution">
    <text evidence="3">The sequence shown here is derived from an EMBL/GenBank/DDBJ whole genome shotgun (WGS) entry which is preliminary data.</text>
</comment>
<dbReference type="CDD" id="cd00177">
    <property type="entry name" value="START"/>
    <property type="match status" value="2"/>
</dbReference>
<dbReference type="Pfam" id="PF01852">
    <property type="entry name" value="START"/>
    <property type="match status" value="1"/>
</dbReference>
<feature type="region of interest" description="Disordered" evidence="1">
    <location>
        <begin position="958"/>
        <end position="988"/>
    </location>
</feature>
<name>A0A433B9A6_9FUNG</name>
<dbReference type="SUPFAM" id="SSF55961">
    <property type="entry name" value="Bet v1-like"/>
    <property type="match status" value="2"/>
</dbReference>
<feature type="region of interest" description="Disordered" evidence="1">
    <location>
        <begin position="147"/>
        <end position="195"/>
    </location>
</feature>
<dbReference type="PANTHER" id="PTHR19308">
    <property type="entry name" value="PHOSPHATIDYLCHOLINE TRANSFER PROTEIN"/>
    <property type="match status" value="1"/>
</dbReference>
<proteinExistence type="predicted"/>
<dbReference type="GO" id="GO:0005737">
    <property type="term" value="C:cytoplasm"/>
    <property type="evidence" value="ECO:0007669"/>
    <property type="project" value="UniProtKB-ARBA"/>
</dbReference>
<protein>
    <recommendedName>
        <fullName evidence="2">START domain-containing protein</fullName>
    </recommendedName>
</protein>
<keyword evidence="4" id="KW-1185">Reference proteome</keyword>
<organism evidence="3 4">
    <name type="scientific">Jimgerdemannia flammicorona</name>
    <dbReference type="NCBI Taxonomy" id="994334"/>
    <lineage>
        <taxon>Eukaryota</taxon>
        <taxon>Fungi</taxon>
        <taxon>Fungi incertae sedis</taxon>
        <taxon>Mucoromycota</taxon>
        <taxon>Mucoromycotina</taxon>
        <taxon>Endogonomycetes</taxon>
        <taxon>Endogonales</taxon>
        <taxon>Endogonaceae</taxon>
        <taxon>Jimgerdemannia</taxon>
    </lineage>
</organism>
<dbReference type="AlphaFoldDB" id="A0A433B9A6"/>